<dbReference type="Gene3D" id="3.30.1360.40">
    <property type="match status" value="1"/>
</dbReference>
<organism evidence="6 7">
    <name type="scientific">Schizopora paradoxa</name>
    <dbReference type="NCBI Taxonomy" id="27342"/>
    <lineage>
        <taxon>Eukaryota</taxon>
        <taxon>Fungi</taxon>
        <taxon>Dikarya</taxon>
        <taxon>Basidiomycota</taxon>
        <taxon>Agaricomycotina</taxon>
        <taxon>Agaricomycetes</taxon>
        <taxon>Hymenochaetales</taxon>
        <taxon>Schizoporaceae</taxon>
        <taxon>Schizopora</taxon>
    </lineage>
</organism>
<dbReference type="GO" id="GO:0006412">
    <property type="term" value="P:translation"/>
    <property type="evidence" value="ECO:0007669"/>
    <property type="project" value="UniProtKB-KW"/>
</dbReference>
<dbReference type="STRING" id="27342.A0A0H2S7M6"/>
<gene>
    <name evidence="6" type="ORF">SCHPADRAFT_900406</name>
</gene>
<accession>A0A0H2S7M6</accession>
<dbReference type="Pfam" id="PF01765">
    <property type="entry name" value="RRF"/>
    <property type="match status" value="1"/>
</dbReference>
<feature type="domain" description="Ribosome recycling factor" evidence="5">
    <location>
        <begin position="53"/>
        <end position="199"/>
    </location>
</feature>
<dbReference type="InterPro" id="IPR036191">
    <property type="entry name" value="RRF_sf"/>
</dbReference>
<keyword evidence="2" id="KW-0648">Protein biosynthesis</keyword>
<evidence type="ECO:0000256" key="2">
    <source>
        <dbReference type="ARBA" id="ARBA00022917"/>
    </source>
</evidence>
<dbReference type="EMBL" id="KQ085902">
    <property type="protein sequence ID" value="KLO17663.1"/>
    <property type="molecule type" value="Genomic_DNA"/>
</dbReference>
<name>A0A0H2S7M6_9AGAM</name>
<protein>
    <submittedName>
        <fullName evidence="6">Ribosome recycling factor</fullName>
    </submittedName>
</protein>
<evidence type="ECO:0000256" key="4">
    <source>
        <dbReference type="SAM" id="MobiDB-lite"/>
    </source>
</evidence>
<feature type="compositionally biased region" description="Polar residues" evidence="4">
    <location>
        <begin position="1"/>
        <end position="12"/>
    </location>
</feature>
<dbReference type="PANTHER" id="PTHR20982:SF3">
    <property type="entry name" value="MITOCHONDRIAL RIBOSOME RECYCLING FACTOR PSEUDO 1"/>
    <property type="match status" value="1"/>
</dbReference>
<evidence type="ECO:0000259" key="5">
    <source>
        <dbReference type="Pfam" id="PF01765"/>
    </source>
</evidence>
<evidence type="ECO:0000313" key="6">
    <source>
        <dbReference type="EMBL" id="KLO17663.1"/>
    </source>
</evidence>
<comment type="function">
    <text evidence="3">Necessary for protein synthesis in mitochondria. Functions as a ribosome recycling factor in mitochondria.</text>
</comment>
<dbReference type="PANTHER" id="PTHR20982">
    <property type="entry name" value="RIBOSOME RECYCLING FACTOR"/>
    <property type="match status" value="1"/>
</dbReference>
<feature type="region of interest" description="Disordered" evidence="4">
    <location>
        <begin position="1"/>
        <end position="25"/>
    </location>
</feature>
<keyword evidence="7" id="KW-1185">Reference proteome</keyword>
<evidence type="ECO:0000313" key="7">
    <source>
        <dbReference type="Proteomes" id="UP000053477"/>
    </source>
</evidence>
<dbReference type="OrthoDB" id="407355at2759"/>
<dbReference type="GO" id="GO:0043023">
    <property type="term" value="F:ribosomal large subunit binding"/>
    <property type="evidence" value="ECO:0007669"/>
    <property type="project" value="TreeGrafter"/>
</dbReference>
<reference evidence="6 7" key="1">
    <citation type="submission" date="2015-04" db="EMBL/GenBank/DDBJ databases">
        <title>Complete genome sequence of Schizopora paradoxa KUC8140, a cosmopolitan wood degrader in East Asia.</title>
        <authorList>
            <consortium name="DOE Joint Genome Institute"/>
            <person name="Min B."/>
            <person name="Park H."/>
            <person name="Jang Y."/>
            <person name="Kim J.-J."/>
            <person name="Kim K.H."/>
            <person name="Pangilinan J."/>
            <person name="Lipzen A."/>
            <person name="Riley R."/>
            <person name="Grigoriev I.V."/>
            <person name="Spatafora J.W."/>
            <person name="Choi I.-G."/>
        </authorList>
    </citation>
    <scope>NUCLEOTIDE SEQUENCE [LARGE SCALE GENOMIC DNA]</scope>
    <source>
        <strain evidence="6 7">KUC8140</strain>
    </source>
</reference>
<sequence length="204" mass="22562">MKGKSTSTSSLVPGSEQPLSGEDLKEYTAADSKMQTAVDWFRKECATYEGRGLGRVTPALLQPVRVDVPGGRDTVPLTDVAIVGVREGTTLIVTALQDSHLSSIEKAIYAAKIPHIVPQREDARTIKIPVPRPTVEARNELVKAASKQAEGTRVQLRRQEQSSVKKRKCEKGSMQMKQFHDLLLKHLKEVDNIVENLRKRLAGK</sequence>
<dbReference type="SUPFAM" id="SSF55194">
    <property type="entry name" value="Ribosome recycling factor, RRF"/>
    <property type="match status" value="1"/>
</dbReference>
<dbReference type="AlphaFoldDB" id="A0A0H2S7M6"/>
<dbReference type="InterPro" id="IPR002661">
    <property type="entry name" value="Ribosome_recyc_fac"/>
</dbReference>
<dbReference type="Proteomes" id="UP000053477">
    <property type="component" value="Unassembled WGS sequence"/>
</dbReference>
<evidence type="ECO:0000256" key="3">
    <source>
        <dbReference type="ARBA" id="ARBA00024909"/>
    </source>
</evidence>
<dbReference type="GO" id="GO:0005739">
    <property type="term" value="C:mitochondrion"/>
    <property type="evidence" value="ECO:0007669"/>
    <property type="project" value="TreeGrafter"/>
</dbReference>
<dbReference type="InParanoid" id="A0A0H2S7M6"/>
<dbReference type="Gene3D" id="1.10.132.20">
    <property type="entry name" value="Ribosome-recycling factor"/>
    <property type="match status" value="1"/>
</dbReference>
<evidence type="ECO:0000256" key="1">
    <source>
        <dbReference type="ARBA" id="ARBA00005912"/>
    </source>
</evidence>
<comment type="similarity">
    <text evidence="1">Belongs to the RRF family.</text>
</comment>
<proteinExistence type="inferred from homology"/>
<dbReference type="InterPro" id="IPR023584">
    <property type="entry name" value="Ribosome_recyc_fac_dom"/>
</dbReference>